<keyword evidence="3" id="KW-1185">Reference proteome</keyword>
<feature type="chain" id="PRO_5022130085" description="DUF4138 domain-containing protein" evidence="1">
    <location>
        <begin position="25"/>
        <end position="333"/>
    </location>
</feature>
<accession>A0A556MJW6</accession>
<dbReference type="OrthoDB" id="9802248at2"/>
<reference evidence="2 3" key="1">
    <citation type="submission" date="2019-07" db="EMBL/GenBank/DDBJ databases">
        <authorList>
            <person name="Huq M.A."/>
        </authorList>
    </citation>
    <scope>NUCLEOTIDE SEQUENCE [LARGE SCALE GENOMIC DNA]</scope>
    <source>
        <strain evidence="2 3">MAH-3</strain>
    </source>
</reference>
<name>A0A556MJW6_9FLAO</name>
<dbReference type="EMBL" id="VLPL01000009">
    <property type="protein sequence ID" value="TSJ40125.1"/>
    <property type="molecule type" value="Genomic_DNA"/>
</dbReference>
<evidence type="ECO:0000313" key="2">
    <source>
        <dbReference type="EMBL" id="TSJ40125.1"/>
    </source>
</evidence>
<organism evidence="2 3">
    <name type="scientific">Fluviicola chungangensis</name>
    <dbReference type="NCBI Taxonomy" id="2597671"/>
    <lineage>
        <taxon>Bacteria</taxon>
        <taxon>Pseudomonadati</taxon>
        <taxon>Bacteroidota</taxon>
        <taxon>Flavobacteriia</taxon>
        <taxon>Flavobacteriales</taxon>
        <taxon>Crocinitomicaceae</taxon>
        <taxon>Fluviicola</taxon>
    </lineage>
</organism>
<evidence type="ECO:0008006" key="4">
    <source>
        <dbReference type="Google" id="ProtNLM"/>
    </source>
</evidence>
<evidence type="ECO:0000256" key="1">
    <source>
        <dbReference type="SAM" id="SignalP"/>
    </source>
</evidence>
<sequence>MEPKKNARLIVTITLLSLFQHVFSQNLDTVNLNNPLPVLNGKAVFTFPKGAQNVKRGVDIMSVDHNANEETRIIYDIQNMRLVFFAEELFALGEDHLFEHVSKDYANDPFKLKVLTDNNQLYSILATPTQWDSTQNGILLNTLLVKTPDNTLFRIHALINPAAYKLKDQFVKLTEQVFGSLVKGNRKTDLSPRKETLAIFGSEKKFTFELPQNYVVNVSQKYDFQVFKFRTYRPYSDTNWTNITLYTGHHPSLNYRDYGFSESDLKKINGTFLGKNVSWVFFQVENENYYCKEQVIPAGEIEEDLVVHVSMTSNLEGSLDELTRIVEDIQLQK</sequence>
<protein>
    <recommendedName>
        <fullName evidence="4">DUF4138 domain-containing protein</fullName>
    </recommendedName>
</protein>
<dbReference type="Proteomes" id="UP000316008">
    <property type="component" value="Unassembled WGS sequence"/>
</dbReference>
<evidence type="ECO:0000313" key="3">
    <source>
        <dbReference type="Proteomes" id="UP000316008"/>
    </source>
</evidence>
<proteinExistence type="predicted"/>
<keyword evidence="1" id="KW-0732">Signal</keyword>
<comment type="caution">
    <text evidence="2">The sequence shown here is derived from an EMBL/GenBank/DDBJ whole genome shotgun (WGS) entry which is preliminary data.</text>
</comment>
<dbReference type="RefSeq" id="WP_144334253.1">
    <property type="nucleotide sequence ID" value="NZ_VLPL01000009.1"/>
</dbReference>
<dbReference type="AlphaFoldDB" id="A0A556MJW6"/>
<gene>
    <name evidence="2" type="ORF">FO442_16125</name>
</gene>
<feature type="signal peptide" evidence="1">
    <location>
        <begin position="1"/>
        <end position="24"/>
    </location>
</feature>